<name>A0A5R8KDX0_9BACT</name>
<reference evidence="2 3" key="1">
    <citation type="submission" date="2019-05" db="EMBL/GenBank/DDBJ databases">
        <title>Verrucobacter flavum gen. nov., sp. nov. a new member of the family Verrucomicrobiaceae.</title>
        <authorList>
            <person name="Szuroczki S."/>
            <person name="Abbaszade G."/>
            <person name="Szabo A."/>
            <person name="Felfoldi T."/>
            <person name="Schumann P."/>
            <person name="Boka K."/>
            <person name="Keki Z."/>
            <person name="Toumi M."/>
            <person name="Toth E."/>
        </authorList>
    </citation>
    <scope>NUCLEOTIDE SEQUENCE [LARGE SCALE GENOMIC DNA]</scope>
    <source>
        <strain evidence="2 3">MG-N-17</strain>
    </source>
</reference>
<feature type="signal peptide" evidence="1">
    <location>
        <begin position="1"/>
        <end position="24"/>
    </location>
</feature>
<dbReference type="NCBIfam" id="TIGR02595">
    <property type="entry name" value="PEP_CTERM"/>
    <property type="match status" value="1"/>
</dbReference>
<evidence type="ECO:0000313" key="2">
    <source>
        <dbReference type="EMBL" id="TLD69789.1"/>
    </source>
</evidence>
<sequence length="311" mass="32500">MIRGMHPKFLTCLATVLVLGQAEAALLVYEGFDGYGAAGAVIGTPVPNANTLGLDKTIAYRATNWRNAAGLTFGALQTSGGAVAYDAANATYLSTKLDLNGNPGTTSSFTGTLYGSYLVNITSVGSDLGGNGVQTRVSEAFNSSLNSHFFSDADTRNATSLNPAVGYGGTVTTTNSPLVASTTYLMISRFTNVGTTLGGGVTGVGSLFVLTEAQFANMLLQPNWELYLDNPSTTVGTGAGQIYGRANTAATTTAFNGFNDDLYLHFLAVANGVFDEFRYGDSLVSVLPIPEPGRGLLMMIGLSGVFLRRRR</sequence>
<dbReference type="Proteomes" id="UP000306196">
    <property type="component" value="Unassembled WGS sequence"/>
</dbReference>
<evidence type="ECO:0000256" key="1">
    <source>
        <dbReference type="SAM" id="SignalP"/>
    </source>
</evidence>
<keyword evidence="1" id="KW-0732">Signal</keyword>
<keyword evidence="3" id="KW-1185">Reference proteome</keyword>
<organism evidence="2 3">
    <name type="scientific">Phragmitibacter flavus</name>
    <dbReference type="NCBI Taxonomy" id="2576071"/>
    <lineage>
        <taxon>Bacteria</taxon>
        <taxon>Pseudomonadati</taxon>
        <taxon>Verrucomicrobiota</taxon>
        <taxon>Verrucomicrobiia</taxon>
        <taxon>Verrucomicrobiales</taxon>
        <taxon>Verrucomicrobiaceae</taxon>
        <taxon>Phragmitibacter</taxon>
    </lineage>
</organism>
<proteinExistence type="predicted"/>
<feature type="chain" id="PRO_5024377091" evidence="1">
    <location>
        <begin position="25"/>
        <end position="311"/>
    </location>
</feature>
<comment type="caution">
    <text evidence="2">The sequence shown here is derived from an EMBL/GenBank/DDBJ whole genome shotgun (WGS) entry which is preliminary data.</text>
</comment>
<dbReference type="AlphaFoldDB" id="A0A5R8KDX0"/>
<dbReference type="InterPro" id="IPR013424">
    <property type="entry name" value="Ice-binding_C"/>
</dbReference>
<protein>
    <submittedName>
        <fullName evidence="2">PEP-CTERM sorting domain-containing protein</fullName>
    </submittedName>
</protein>
<dbReference type="OrthoDB" id="189263at2"/>
<evidence type="ECO:0000313" key="3">
    <source>
        <dbReference type="Proteomes" id="UP000306196"/>
    </source>
</evidence>
<accession>A0A5R8KDX0</accession>
<dbReference type="EMBL" id="VAUV01000011">
    <property type="protein sequence ID" value="TLD69789.1"/>
    <property type="molecule type" value="Genomic_DNA"/>
</dbReference>
<gene>
    <name evidence="2" type="ORF">FEM03_15810</name>
</gene>